<feature type="domain" description="RRM" evidence="10">
    <location>
        <begin position="13"/>
        <end position="95"/>
    </location>
</feature>
<proteinExistence type="predicted"/>
<dbReference type="AlphaFoldDB" id="A7RZJ6"/>
<evidence type="ECO:0000259" key="10">
    <source>
        <dbReference type="PROSITE" id="PS50102"/>
    </source>
</evidence>
<dbReference type="GO" id="GO:0051321">
    <property type="term" value="P:meiotic cell cycle"/>
    <property type="evidence" value="ECO:0007669"/>
    <property type="project" value="UniProtKB-ARBA"/>
</dbReference>
<dbReference type="InterPro" id="IPR012677">
    <property type="entry name" value="Nucleotide-bd_a/b_plait_sf"/>
</dbReference>
<dbReference type="GO" id="GO:0003730">
    <property type="term" value="F:mRNA 3'-UTR binding"/>
    <property type="evidence" value="ECO:0000318"/>
    <property type="project" value="GO_Central"/>
</dbReference>
<protein>
    <recommendedName>
        <fullName evidence="10">RRM domain-containing protein</fullName>
    </recommendedName>
</protein>
<dbReference type="STRING" id="45351.A7RZJ6"/>
<dbReference type="GO" id="GO:0007283">
    <property type="term" value="P:spermatogenesis"/>
    <property type="evidence" value="ECO:0007669"/>
    <property type="project" value="UniProtKB-KW"/>
</dbReference>
<evidence type="ECO:0000256" key="4">
    <source>
        <dbReference type="ARBA" id="ARBA00022782"/>
    </source>
</evidence>
<evidence type="ECO:0000256" key="5">
    <source>
        <dbReference type="ARBA" id="ARBA00022845"/>
    </source>
</evidence>
<keyword evidence="4" id="KW-0221">Differentiation</keyword>
<dbReference type="PhylomeDB" id="A7RZJ6"/>
<name>A7RZJ6_NEMVE</name>
<feature type="compositionally biased region" description="Basic residues" evidence="9">
    <location>
        <begin position="174"/>
        <end position="191"/>
    </location>
</feature>
<evidence type="ECO:0000256" key="7">
    <source>
        <dbReference type="ARBA" id="ARBA00022884"/>
    </source>
</evidence>
<evidence type="ECO:0000256" key="9">
    <source>
        <dbReference type="SAM" id="MobiDB-lite"/>
    </source>
</evidence>
<organism evidence="11 12">
    <name type="scientific">Nematostella vectensis</name>
    <name type="common">Starlet sea anemone</name>
    <dbReference type="NCBI Taxonomy" id="45351"/>
    <lineage>
        <taxon>Eukaryota</taxon>
        <taxon>Metazoa</taxon>
        <taxon>Cnidaria</taxon>
        <taxon>Anthozoa</taxon>
        <taxon>Hexacorallia</taxon>
        <taxon>Actiniaria</taxon>
        <taxon>Edwardsiidae</taxon>
        <taxon>Nematostella</taxon>
    </lineage>
</organism>
<feature type="region of interest" description="Disordered" evidence="9">
    <location>
        <begin position="167"/>
        <end position="191"/>
    </location>
</feature>
<dbReference type="PANTHER" id="PTHR11176:SF57">
    <property type="entry name" value="PROTEIN BOULE"/>
    <property type="match status" value="1"/>
</dbReference>
<dbReference type="OMA" id="VXKIVES"/>
<keyword evidence="7 8" id="KW-0694">RNA-binding</keyword>
<evidence type="ECO:0000256" key="1">
    <source>
        <dbReference type="ARBA" id="ARBA00004496"/>
    </source>
</evidence>
<keyword evidence="12" id="KW-1185">Reference proteome</keyword>
<dbReference type="KEGG" id="nve:5515073"/>
<keyword evidence="5" id="KW-0810">Translation regulation</keyword>
<dbReference type="InterPro" id="IPR000504">
    <property type="entry name" value="RRM_dom"/>
</dbReference>
<dbReference type="GO" id="GO:0008494">
    <property type="term" value="F:translation activator activity"/>
    <property type="evidence" value="ECO:0000318"/>
    <property type="project" value="GO_Central"/>
</dbReference>
<dbReference type="HOGENOM" id="CLU_1423074_0_0_1"/>
<dbReference type="InParanoid" id="A7RZJ6"/>
<dbReference type="GO" id="GO:0070935">
    <property type="term" value="P:3'-UTR-mediated mRNA stabilization"/>
    <property type="evidence" value="ECO:0000318"/>
    <property type="project" value="GO_Central"/>
</dbReference>
<dbReference type="GO" id="GO:0030154">
    <property type="term" value="P:cell differentiation"/>
    <property type="evidence" value="ECO:0007669"/>
    <property type="project" value="UniProtKB-KW"/>
</dbReference>
<sequence>MANTFLLGKRYPNKIFVGGLPPLTTAEELANFFANFGHVVESKVIFDHDGISKGYGFVSFRSQEDVSCVKAMGTLFLRNKKLNLGPAVKKELASNIPPETVIVPNAPSKGVYYYPQAMNQYVYYQMPQQANPTPGYYYAVQGDTVFWYPATSPATMQYNQEQCTACQVEPEQRPKKKRNPLPPRFRRNRSQ</sequence>
<gene>
    <name evidence="11" type="ORF">NEMVEDRAFT_v1g204477</name>
</gene>
<dbReference type="SUPFAM" id="SSF54928">
    <property type="entry name" value="RNA-binding domain, RBD"/>
    <property type="match status" value="1"/>
</dbReference>
<keyword evidence="3" id="KW-0963">Cytoplasm</keyword>
<dbReference type="GO" id="GO:0005737">
    <property type="term" value="C:cytoplasm"/>
    <property type="evidence" value="ECO:0000318"/>
    <property type="project" value="GO_Central"/>
</dbReference>
<accession>A7RZJ6</accession>
<dbReference type="PROSITE" id="PS50102">
    <property type="entry name" value="RRM"/>
    <property type="match status" value="1"/>
</dbReference>
<dbReference type="FunFam" id="3.30.70.330:FF:000167">
    <property type="entry name" value="protein boule-like isoform X1"/>
    <property type="match status" value="1"/>
</dbReference>
<keyword evidence="6" id="KW-0744">Spermatogenesis</keyword>
<dbReference type="InterPro" id="IPR035979">
    <property type="entry name" value="RBD_domain_sf"/>
</dbReference>
<evidence type="ECO:0000256" key="8">
    <source>
        <dbReference type="PROSITE-ProRule" id="PRU00176"/>
    </source>
</evidence>
<dbReference type="eggNOG" id="KOG0118">
    <property type="taxonomic scope" value="Eukaryota"/>
</dbReference>
<evidence type="ECO:0000313" key="12">
    <source>
        <dbReference type="Proteomes" id="UP000001593"/>
    </source>
</evidence>
<dbReference type="Pfam" id="PF00076">
    <property type="entry name" value="RRM_1"/>
    <property type="match status" value="1"/>
</dbReference>
<evidence type="ECO:0000313" key="11">
    <source>
        <dbReference type="EMBL" id="EDO43157.1"/>
    </source>
</evidence>
<dbReference type="FunCoup" id="A7RZJ6">
    <property type="interactions" value="25"/>
</dbReference>
<dbReference type="EMBL" id="DS469557">
    <property type="protein sequence ID" value="EDO43157.1"/>
    <property type="molecule type" value="Genomic_DNA"/>
</dbReference>
<keyword evidence="2" id="KW-0217">Developmental protein</keyword>
<evidence type="ECO:0000256" key="2">
    <source>
        <dbReference type="ARBA" id="ARBA00022473"/>
    </source>
</evidence>
<dbReference type="Gene3D" id="3.30.70.330">
    <property type="match status" value="1"/>
</dbReference>
<evidence type="ECO:0000256" key="6">
    <source>
        <dbReference type="ARBA" id="ARBA00022871"/>
    </source>
</evidence>
<dbReference type="SMART" id="SM00360">
    <property type="entry name" value="RRM"/>
    <property type="match status" value="1"/>
</dbReference>
<evidence type="ECO:0000256" key="3">
    <source>
        <dbReference type="ARBA" id="ARBA00022490"/>
    </source>
</evidence>
<dbReference type="Proteomes" id="UP000001593">
    <property type="component" value="Unassembled WGS sequence"/>
</dbReference>
<dbReference type="OrthoDB" id="762982at2759"/>
<reference evidence="11 12" key="1">
    <citation type="journal article" date="2007" name="Science">
        <title>Sea anemone genome reveals ancestral eumetazoan gene repertoire and genomic organization.</title>
        <authorList>
            <person name="Putnam N.H."/>
            <person name="Srivastava M."/>
            <person name="Hellsten U."/>
            <person name="Dirks B."/>
            <person name="Chapman J."/>
            <person name="Salamov A."/>
            <person name="Terry A."/>
            <person name="Shapiro H."/>
            <person name="Lindquist E."/>
            <person name="Kapitonov V.V."/>
            <person name="Jurka J."/>
            <person name="Genikhovich G."/>
            <person name="Grigoriev I.V."/>
            <person name="Lucas S.M."/>
            <person name="Steele R.E."/>
            <person name="Finnerty J.R."/>
            <person name="Technau U."/>
            <person name="Martindale M.Q."/>
            <person name="Rokhsar D.S."/>
        </authorList>
    </citation>
    <scope>NUCLEOTIDE SEQUENCE [LARGE SCALE GENOMIC DNA]</scope>
    <source>
        <strain evidence="12">CH2 X CH6</strain>
    </source>
</reference>
<dbReference type="GO" id="GO:0045948">
    <property type="term" value="P:positive regulation of translational initiation"/>
    <property type="evidence" value="ECO:0000318"/>
    <property type="project" value="GO_Central"/>
</dbReference>
<dbReference type="PANTHER" id="PTHR11176">
    <property type="entry name" value="BOULE-RELATED"/>
    <property type="match status" value="1"/>
</dbReference>
<comment type="subcellular location">
    <subcellularLocation>
        <location evidence="1">Cytoplasm</location>
    </subcellularLocation>
</comment>